<name>A0A0G4MCF8_VERLO</name>
<keyword evidence="15" id="KW-0496">Mitochondrion</keyword>
<keyword evidence="11" id="KW-0735">Signal-anchor</keyword>
<comment type="subunit">
    <text evidence="4">Monomer.</text>
</comment>
<evidence type="ECO:0000313" key="26">
    <source>
        <dbReference type="Proteomes" id="UP000044602"/>
    </source>
</evidence>
<proteinExistence type="predicted"/>
<dbReference type="InterPro" id="IPR010625">
    <property type="entry name" value="CHCH"/>
</dbReference>
<evidence type="ECO:0000256" key="19">
    <source>
        <dbReference type="ARBA" id="ARBA00024980"/>
    </source>
</evidence>
<keyword evidence="6" id="KW-0813">Transport</keyword>
<feature type="compositionally biased region" description="Low complexity" evidence="21">
    <location>
        <begin position="104"/>
        <end position="122"/>
    </location>
</feature>
<keyword evidence="7 22" id="KW-0812">Transmembrane</keyword>
<feature type="transmembrane region" description="Helical" evidence="22">
    <location>
        <begin position="472"/>
        <end position="495"/>
    </location>
</feature>
<dbReference type="Pfam" id="PF06747">
    <property type="entry name" value="CHCH"/>
    <property type="match status" value="1"/>
</dbReference>
<keyword evidence="10" id="KW-0809">Transit peptide</keyword>
<evidence type="ECO:0000313" key="27">
    <source>
        <dbReference type="Proteomes" id="UP000045706"/>
    </source>
</evidence>
<evidence type="ECO:0000256" key="2">
    <source>
        <dbReference type="ARBA" id="ARBA00001973"/>
    </source>
</evidence>
<dbReference type="PANTHER" id="PTHR21622">
    <property type="entry name" value="COILED-COIL-HELIX-COILED-COIL-HELIX DOMAIN CONTAINING 4"/>
    <property type="match status" value="1"/>
</dbReference>
<evidence type="ECO:0000256" key="3">
    <source>
        <dbReference type="ARBA" id="ARBA00004164"/>
    </source>
</evidence>
<evidence type="ECO:0000256" key="10">
    <source>
        <dbReference type="ARBA" id="ARBA00022946"/>
    </source>
</evidence>
<feature type="region of interest" description="Disordered" evidence="21">
    <location>
        <begin position="99"/>
        <end position="147"/>
    </location>
</feature>
<feature type="region of interest" description="Disordered" evidence="21">
    <location>
        <begin position="281"/>
        <end position="306"/>
    </location>
</feature>
<evidence type="ECO:0000256" key="4">
    <source>
        <dbReference type="ARBA" id="ARBA00011245"/>
    </source>
</evidence>
<dbReference type="GO" id="GO:0015035">
    <property type="term" value="F:protein-disulfide reductase activity"/>
    <property type="evidence" value="ECO:0007669"/>
    <property type="project" value="InterPro"/>
</dbReference>
<dbReference type="InterPro" id="IPR039289">
    <property type="entry name" value="CHCHD4"/>
</dbReference>
<dbReference type="GO" id="GO:0045041">
    <property type="term" value="P:protein import into mitochondrial intermembrane space"/>
    <property type="evidence" value="ECO:0007669"/>
    <property type="project" value="InterPro"/>
</dbReference>
<evidence type="ECO:0000256" key="5">
    <source>
        <dbReference type="ARBA" id="ARBA00013714"/>
    </source>
</evidence>
<evidence type="ECO:0000256" key="9">
    <source>
        <dbReference type="ARBA" id="ARBA00022927"/>
    </source>
</evidence>
<dbReference type="PANTHER" id="PTHR21622:SF0">
    <property type="entry name" value="COILED-COIL-HELIX-COILED-COIL-HELIX DOMAIN CONTAINING 4"/>
    <property type="match status" value="1"/>
</dbReference>
<feature type="domain" description="CHCH" evidence="23">
    <location>
        <begin position="166"/>
        <end position="202"/>
    </location>
</feature>
<keyword evidence="13" id="KW-0560">Oxidoreductase</keyword>
<feature type="compositionally biased region" description="Acidic residues" evidence="21">
    <location>
        <begin position="210"/>
        <end position="220"/>
    </location>
</feature>
<dbReference type="STRING" id="100787.A0A0G4MCF8"/>
<evidence type="ECO:0000256" key="21">
    <source>
        <dbReference type="SAM" id="MobiDB-lite"/>
    </source>
</evidence>
<feature type="transmembrane region" description="Helical" evidence="22">
    <location>
        <begin position="507"/>
        <end position="530"/>
    </location>
</feature>
<protein>
    <recommendedName>
        <fullName evidence="5">Mitochondrial intermembrane space import and assembly protein 40</fullName>
    </recommendedName>
    <alternativeName>
        <fullName evidence="20">Mitochondrial import inner membrane translocase TIM40</fullName>
    </alternativeName>
</protein>
<evidence type="ECO:0000256" key="15">
    <source>
        <dbReference type="ARBA" id="ARBA00023128"/>
    </source>
</evidence>
<evidence type="ECO:0000256" key="1">
    <source>
        <dbReference type="ARBA" id="ARBA00001947"/>
    </source>
</evidence>
<keyword evidence="12 22" id="KW-1133">Transmembrane helix</keyword>
<dbReference type="Proteomes" id="UP000044602">
    <property type="component" value="Unassembled WGS sequence"/>
</dbReference>
<comment type="cofactor">
    <cofactor evidence="2">
        <name>Cu(2+)</name>
        <dbReference type="ChEBI" id="CHEBI:29036"/>
    </cofactor>
</comment>
<evidence type="ECO:0000256" key="11">
    <source>
        <dbReference type="ARBA" id="ARBA00022968"/>
    </source>
</evidence>
<feature type="region of interest" description="Disordered" evidence="21">
    <location>
        <begin position="210"/>
        <end position="236"/>
    </location>
</feature>
<keyword evidence="8" id="KW-0999">Mitochondrion inner membrane</keyword>
<evidence type="ECO:0000313" key="24">
    <source>
        <dbReference type="EMBL" id="CRK09408.1"/>
    </source>
</evidence>
<dbReference type="EMBL" id="CVQH01021862">
    <property type="protein sequence ID" value="CRK31796.1"/>
    <property type="molecule type" value="Genomic_DNA"/>
</dbReference>
<dbReference type="EMBL" id="CVQI01001447">
    <property type="protein sequence ID" value="CRK09408.1"/>
    <property type="molecule type" value="Genomic_DNA"/>
</dbReference>
<organism evidence="25 26">
    <name type="scientific">Verticillium longisporum</name>
    <name type="common">Verticillium dahliae var. longisporum</name>
    <dbReference type="NCBI Taxonomy" id="100787"/>
    <lineage>
        <taxon>Eukaryota</taxon>
        <taxon>Fungi</taxon>
        <taxon>Dikarya</taxon>
        <taxon>Ascomycota</taxon>
        <taxon>Pezizomycotina</taxon>
        <taxon>Sordariomycetes</taxon>
        <taxon>Hypocreomycetidae</taxon>
        <taxon>Glomerellales</taxon>
        <taxon>Plectosphaerellaceae</taxon>
        <taxon>Verticillium</taxon>
    </lineage>
</organism>
<dbReference type="PROSITE" id="PS51808">
    <property type="entry name" value="CHCH"/>
    <property type="match status" value="1"/>
</dbReference>
<evidence type="ECO:0000256" key="8">
    <source>
        <dbReference type="ARBA" id="ARBA00022792"/>
    </source>
</evidence>
<comment type="cofactor">
    <cofactor evidence="1">
        <name>Zn(2+)</name>
        <dbReference type="ChEBI" id="CHEBI:29105"/>
    </cofactor>
</comment>
<evidence type="ECO:0000256" key="20">
    <source>
        <dbReference type="ARBA" id="ARBA00033150"/>
    </source>
</evidence>
<evidence type="ECO:0000256" key="13">
    <source>
        <dbReference type="ARBA" id="ARBA00023002"/>
    </source>
</evidence>
<reference evidence="26 27" key="1">
    <citation type="submission" date="2015-05" db="EMBL/GenBank/DDBJ databases">
        <authorList>
            <person name="Fogelqvist Johan"/>
        </authorList>
    </citation>
    <scope>NUCLEOTIDE SEQUENCE [LARGE SCALE GENOMIC DNA]</scope>
    <source>
        <strain evidence="25">VL1</strain>
        <strain evidence="24">VL2</strain>
    </source>
</reference>
<accession>A0A0G4MCF8</accession>
<keyword evidence="16 22" id="KW-0472">Membrane</keyword>
<evidence type="ECO:0000259" key="23">
    <source>
        <dbReference type="Pfam" id="PF06747"/>
    </source>
</evidence>
<dbReference type="Gene3D" id="6.10.140.1430">
    <property type="match status" value="1"/>
</dbReference>
<dbReference type="AlphaFoldDB" id="A0A0G4MCF8"/>
<keyword evidence="9" id="KW-0653">Protein transport</keyword>
<feature type="region of interest" description="Disordered" evidence="21">
    <location>
        <begin position="369"/>
        <end position="407"/>
    </location>
</feature>
<sequence length="536" mass="57518">MYRHTVRSAPRAASALRQTTLRSTPRRFASTAPADKPRTWKGSALRWGLAVAAVYYYNTSPIFADEPAPRTIPAPSDFAASDLKTVDAVIEEKRQKTIVKPKEAAPAATPAAPIPSSETASEQLTAAPGSPEALEQEAGQQGAFNPETGEINWDCPCLGGMADGPCGEDFKAAFSCFVYSTEEPKGIDCIEKFQGMQDCFKKYPEIYDPELSDDREDEPVADGNAGASHEPEVAAQDQTTETIAAKVNDAVEQTTEKAGEVAEKTKAKVADVKEKVIEKATEAKDKVSTKSKPTRIQSADDTDPKQADEAIEADIKPAFSDATAANDEAAKLMMTAKEGLGFNMEHYDEALAVPSPDIQLLKMSGSESWADVASKGPQQTAEEARAPPPVEVQTDAETSTSSLVDVDSESVRTVPSDYLQQEVQTETQADRIDREEKARAEAELAKKKAAHKARRADSWLTRQFSSLSDGSAGALAIVNLVGVVGLSGFLGYRAWGLYERGRLSWQNVGVGLGVLGVVGVVEGIFGGYLYKTKGKK</sequence>
<keyword evidence="14" id="KW-0811">Translocation</keyword>
<evidence type="ECO:0000256" key="14">
    <source>
        <dbReference type="ARBA" id="ARBA00023010"/>
    </source>
</evidence>
<evidence type="ECO:0000256" key="17">
    <source>
        <dbReference type="ARBA" id="ARBA00023157"/>
    </source>
</evidence>
<dbReference type="Gene3D" id="1.10.287.2900">
    <property type="match status" value="1"/>
</dbReference>
<comment type="function">
    <text evidence="19">Required for the import and folding of small cysteine-containing proteins (small Tim) in the mitochondrial intermembrane space (IMS). Forms a redox cycle with ERV1 that involves a disulfide relay system. Precursor proteins to be imported into the IMS are translocated in their reduced form into the mitochondria. The oxidized form of MIA40 forms a transient intermolecular disulfide bridge with the reduced precursor protein, resulting in oxidation of the precursor protein that now contains an intramolecular disulfide bond and is able to undergo folding in the IMS.</text>
</comment>
<evidence type="ECO:0000313" key="25">
    <source>
        <dbReference type="EMBL" id="CRK31796.1"/>
    </source>
</evidence>
<dbReference type="GO" id="GO:0005758">
    <property type="term" value="C:mitochondrial intermembrane space"/>
    <property type="evidence" value="ECO:0007669"/>
    <property type="project" value="TreeGrafter"/>
</dbReference>
<comment type="subcellular location">
    <subcellularLocation>
        <location evidence="3">Mitochondrion inner membrane</location>
        <topology evidence="3">Single-pass type II membrane protein</topology>
        <orientation evidence="3">Intermembrane side</orientation>
    </subcellularLocation>
</comment>
<feature type="compositionally biased region" description="Polar residues" evidence="21">
    <location>
        <begin position="290"/>
        <end position="299"/>
    </location>
</feature>
<evidence type="ECO:0000256" key="6">
    <source>
        <dbReference type="ARBA" id="ARBA00022448"/>
    </source>
</evidence>
<evidence type="ECO:0000256" key="16">
    <source>
        <dbReference type="ARBA" id="ARBA00023136"/>
    </source>
</evidence>
<evidence type="ECO:0000256" key="18">
    <source>
        <dbReference type="ARBA" id="ARBA00023284"/>
    </source>
</evidence>
<dbReference type="FunFam" id="1.10.287.2900:FF:000002">
    <property type="entry name" value="Mitochondrial intermembrane space import and assembly protein"/>
    <property type="match status" value="1"/>
</dbReference>
<keyword evidence="18" id="KW-0676">Redox-active center</keyword>
<keyword evidence="17" id="KW-1015">Disulfide bond</keyword>
<gene>
    <name evidence="25" type="ORF">BN1708_005595</name>
    <name evidence="24" type="ORF">BN1723_009074</name>
</gene>
<dbReference type="GO" id="GO:0005743">
    <property type="term" value="C:mitochondrial inner membrane"/>
    <property type="evidence" value="ECO:0007669"/>
    <property type="project" value="UniProtKB-SubCell"/>
</dbReference>
<evidence type="ECO:0000256" key="7">
    <source>
        <dbReference type="ARBA" id="ARBA00022692"/>
    </source>
</evidence>
<evidence type="ECO:0000256" key="12">
    <source>
        <dbReference type="ARBA" id="ARBA00022989"/>
    </source>
</evidence>
<dbReference type="Proteomes" id="UP000045706">
    <property type="component" value="Unassembled WGS sequence"/>
</dbReference>
<keyword evidence="26" id="KW-1185">Reference proteome</keyword>
<evidence type="ECO:0000256" key="22">
    <source>
        <dbReference type="SAM" id="Phobius"/>
    </source>
</evidence>